<dbReference type="KEGG" id="bpor:BPO_1261"/>
<organism evidence="1 2">
    <name type="scientific">Bergeyella porcorum</name>
    <dbReference type="NCBI Taxonomy" id="1735111"/>
    <lineage>
        <taxon>Bacteria</taxon>
        <taxon>Pseudomonadati</taxon>
        <taxon>Bacteroidota</taxon>
        <taxon>Flavobacteriia</taxon>
        <taxon>Flavobacteriales</taxon>
        <taxon>Weeksellaceae</taxon>
        <taxon>Bergeyella</taxon>
    </lineage>
</organism>
<evidence type="ECO:0000313" key="2">
    <source>
        <dbReference type="Proteomes" id="UP001432059"/>
    </source>
</evidence>
<gene>
    <name evidence="1" type="ORF">BPO_1261</name>
</gene>
<accession>A0AAU0F3J5</accession>
<name>A0AAU0F3J5_9FLAO</name>
<keyword evidence="2" id="KW-1185">Reference proteome</keyword>
<dbReference type="Proteomes" id="UP001432059">
    <property type="component" value="Chromosome"/>
</dbReference>
<sequence length="55" mass="6011">MKKIAGSSTIPSGNKIIVYSLKSIIASFGLIKKHWCNKIITLPSCWGIFSAVEDD</sequence>
<dbReference type="EMBL" id="CP136426">
    <property type="protein sequence ID" value="WOC51908.1"/>
    <property type="molecule type" value="Genomic_DNA"/>
</dbReference>
<reference evidence="1" key="1">
    <citation type="submission" date="2023-10" db="EMBL/GenBank/DDBJ databases">
        <title>Characterization and whole genome sequencing of a novel strain of Bergeyella porcorum QD2021 isolated from pig.</title>
        <authorList>
            <person name="Liu G."/>
            <person name="Chen C."/>
            <person name="Han X."/>
        </authorList>
    </citation>
    <scope>NUCLEOTIDE SEQUENCE</scope>
    <source>
        <strain evidence="1">QD2021</strain>
    </source>
</reference>
<proteinExistence type="predicted"/>
<protein>
    <submittedName>
        <fullName evidence="1">Uncharacterized protein</fullName>
    </submittedName>
</protein>
<dbReference type="AlphaFoldDB" id="A0AAU0F3J5"/>
<evidence type="ECO:0000313" key="1">
    <source>
        <dbReference type="EMBL" id="WOC51908.1"/>
    </source>
</evidence>